<evidence type="ECO:0000256" key="1">
    <source>
        <dbReference type="SAM" id="Phobius"/>
    </source>
</evidence>
<sequence length="610" mass="68362">MGLLVLLAFCLVSQSTPFATAFKISEADVKAFVNSVLKCYNISGLSLAMVSNTQTVFTGGFGVKTYEKGDPVDSQTLFNVGSVTKSFTATIAADAVSREKIQWDQPLQDTFKDLKLSDDFRTAKATLRDLLGHKMCVPEYWGDTTVAENITRQEMIKRLEFYENICDLRTQYRYSNQMVVSAAAAVEIATCQYWEDAIFDKIYKPLGMSKSNIASRMTDADWDNTAFSYTRIGGKPVANPEKEQAIMFDNQGPAGGVYSNAEDMAKYLRFHLNNGKVIDTFFLKEKPLSLMDQNELALKDESDHQVISAKELIETHEPNYRTSYEPYTTDIYPVQSSIDEYGMGWRTGYYRGHKKVEHTGSYSSYTCRNTFLPDAGVGVWVCEASGFDGYTANQVVSWFALDLLLGEKPWLTNVTACTFPAPWVKPEIKKPTTSPPTTTTSKFQQPNCGVNFTEYAGDYYNKAFGTFRVWINSADHLVCSSGRLLNCSLMLIDCNNRFNLFISGTLEYRDPTKEGFITQFSDFVKDSGYQSVALSYFDGSHPPLFQRGKQHKPVDYPAGRGPLSGICKKTIHRRDAKTTEASQPSTGNPMKGLMMPIYGLVTCILLYLFN</sequence>
<dbReference type="CTD" id="20237343"/>
<dbReference type="KEGG" id="lgi:LOTGIDRAFT_157363"/>
<dbReference type="PANTHER" id="PTHR46825:SF15">
    <property type="entry name" value="BETA-LACTAMASE-RELATED DOMAIN-CONTAINING PROTEIN"/>
    <property type="match status" value="1"/>
</dbReference>
<dbReference type="GeneID" id="20237343"/>
<dbReference type="AlphaFoldDB" id="V4CJ26"/>
<keyword evidence="1" id="KW-1133">Transmembrane helix</keyword>
<dbReference type="RefSeq" id="XP_009047363.1">
    <property type="nucleotide sequence ID" value="XM_009049115.1"/>
</dbReference>
<organism evidence="4 5">
    <name type="scientific">Lottia gigantea</name>
    <name type="common">Giant owl limpet</name>
    <dbReference type="NCBI Taxonomy" id="225164"/>
    <lineage>
        <taxon>Eukaryota</taxon>
        <taxon>Metazoa</taxon>
        <taxon>Spiralia</taxon>
        <taxon>Lophotrochozoa</taxon>
        <taxon>Mollusca</taxon>
        <taxon>Gastropoda</taxon>
        <taxon>Patellogastropoda</taxon>
        <taxon>Lottioidea</taxon>
        <taxon>Lottiidae</taxon>
        <taxon>Lottia</taxon>
    </lineage>
</organism>
<dbReference type="OrthoDB" id="5946976at2759"/>
<dbReference type="EMBL" id="KB200329">
    <property type="protein sequence ID" value="ESP02205.1"/>
    <property type="molecule type" value="Genomic_DNA"/>
</dbReference>
<evidence type="ECO:0000313" key="5">
    <source>
        <dbReference type="Proteomes" id="UP000030746"/>
    </source>
</evidence>
<feature type="domain" description="Beta-lactamase-related" evidence="3">
    <location>
        <begin position="36"/>
        <end position="379"/>
    </location>
</feature>
<dbReference type="Pfam" id="PF00144">
    <property type="entry name" value="Beta-lactamase"/>
    <property type="match status" value="1"/>
</dbReference>
<dbReference type="InterPro" id="IPR001466">
    <property type="entry name" value="Beta-lactam-related"/>
</dbReference>
<dbReference type="PANTHER" id="PTHR46825">
    <property type="entry name" value="D-ALANYL-D-ALANINE-CARBOXYPEPTIDASE/ENDOPEPTIDASE AMPH"/>
    <property type="match status" value="1"/>
</dbReference>
<evidence type="ECO:0000259" key="3">
    <source>
        <dbReference type="Pfam" id="PF00144"/>
    </source>
</evidence>
<evidence type="ECO:0000256" key="2">
    <source>
        <dbReference type="SAM" id="SignalP"/>
    </source>
</evidence>
<dbReference type="HOGENOM" id="CLU_020027_14_3_1"/>
<protein>
    <recommendedName>
        <fullName evidence="3">Beta-lactamase-related domain-containing protein</fullName>
    </recommendedName>
</protein>
<dbReference type="SUPFAM" id="SSF56601">
    <property type="entry name" value="beta-lactamase/transpeptidase-like"/>
    <property type="match status" value="1"/>
</dbReference>
<feature type="signal peptide" evidence="2">
    <location>
        <begin position="1"/>
        <end position="21"/>
    </location>
</feature>
<evidence type="ECO:0000313" key="4">
    <source>
        <dbReference type="EMBL" id="ESP02205.1"/>
    </source>
</evidence>
<dbReference type="InterPro" id="IPR050491">
    <property type="entry name" value="AmpC-like"/>
</dbReference>
<feature type="chain" id="PRO_5004717401" description="Beta-lactamase-related domain-containing protein" evidence="2">
    <location>
        <begin position="22"/>
        <end position="610"/>
    </location>
</feature>
<dbReference type="Proteomes" id="UP000030746">
    <property type="component" value="Unassembled WGS sequence"/>
</dbReference>
<proteinExistence type="predicted"/>
<dbReference type="Gene3D" id="3.40.710.10">
    <property type="entry name" value="DD-peptidase/beta-lactamase superfamily"/>
    <property type="match status" value="1"/>
</dbReference>
<accession>V4CJ26</accession>
<name>V4CJ26_LOTGI</name>
<gene>
    <name evidence="4" type="ORF">LOTGIDRAFT_157363</name>
</gene>
<dbReference type="InterPro" id="IPR012338">
    <property type="entry name" value="Beta-lactam/transpept-like"/>
</dbReference>
<dbReference type="STRING" id="225164.V4CJ26"/>
<keyword evidence="5" id="KW-1185">Reference proteome</keyword>
<keyword evidence="2" id="KW-0732">Signal</keyword>
<keyword evidence="1" id="KW-0812">Transmembrane</keyword>
<keyword evidence="1" id="KW-0472">Membrane</keyword>
<feature type="transmembrane region" description="Helical" evidence="1">
    <location>
        <begin position="592"/>
        <end position="609"/>
    </location>
</feature>
<reference evidence="4 5" key="1">
    <citation type="journal article" date="2013" name="Nature">
        <title>Insights into bilaterian evolution from three spiralian genomes.</title>
        <authorList>
            <person name="Simakov O."/>
            <person name="Marletaz F."/>
            <person name="Cho S.J."/>
            <person name="Edsinger-Gonzales E."/>
            <person name="Havlak P."/>
            <person name="Hellsten U."/>
            <person name="Kuo D.H."/>
            <person name="Larsson T."/>
            <person name="Lv J."/>
            <person name="Arendt D."/>
            <person name="Savage R."/>
            <person name="Osoegawa K."/>
            <person name="de Jong P."/>
            <person name="Grimwood J."/>
            <person name="Chapman J.A."/>
            <person name="Shapiro H."/>
            <person name="Aerts A."/>
            <person name="Otillar R.P."/>
            <person name="Terry A.Y."/>
            <person name="Boore J.L."/>
            <person name="Grigoriev I.V."/>
            <person name="Lindberg D.R."/>
            <person name="Seaver E.C."/>
            <person name="Weisblat D.A."/>
            <person name="Putnam N.H."/>
            <person name="Rokhsar D.S."/>
        </authorList>
    </citation>
    <scope>NUCLEOTIDE SEQUENCE [LARGE SCALE GENOMIC DNA]</scope>
</reference>
<dbReference type="OMA" id="NQGYRGI"/>